<reference evidence="2" key="1">
    <citation type="submission" date="2015-03" db="EMBL/GenBank/DDBJ databases">
        <authorList>
            <person name="Ferrari E."/>
            <person name="Walter M.C."/>
            <person name="Huptas C."/>
            <person name="Scherer S."/>
            <person name="Mueller-Herbst S."/>
        </authorList>
    </citation>
    <scope>NUCLEOTIDE SEQUENCE [LARGE SCALE GENOMIC DNA]</scope>
    <source>
        <strain evidence="2">LWP01</strain>
    </source>
</reference>
<name>A0A1S7FYP2_9LIST</name>
<evidence type="ECO:0000313" key="1">
    <source>
        <dbReference type="EMBL" id="AQY52543.1"/>
    </source>
</evidence>
<dbReference type="Proteomes" id="UP000223060">
    <property type="component" value="Chromosome"/>
</dbReference>
<accession>A0A1S7FYP2</accession>
<protein>
    <recommendedName>
        <fullName evidence="3">Immunity protein 30 domain-containing protein</fullName>
    </recommendedName>
</protein>
<evidence type="ECO:0000313" key="2">
    <source>
        <dbReference type="Proteomes" id="UP000223060"/>
    </source>
</evidence>
<evidence type="ECO:0008006" key="3">
    <source>
        <dbReference type="Google" id="ProtNLM"/>
    </source>
</evidence>
<dbReference type="RefSeq" id="WP_036062875.1">
    <property type="nucleotide sequence ID" value="NZ_CP011102.1"/>
</dbReference>
<proteinExistence type="predicted"/>
<dbReference type="EMBL" id="CP011102">
    <property type="protein sequence ID" value="AQY52543.1"/>
    <property type="molecule type" value="Genomic_DNA"/>
</dbReference>
<gene>
    <name evidence="1" type="ORF">UE46_10840</name>
</gene>
<organism evidence="1 2">
    <name type="scientific">Listeria weihenstephanensis</name>
    <dbReference type="NCBI Taxonomy" id="1006155"/>
    <lineage>
        <taxon>Bacteria</taxon>
        <taxon>Bacillati</taxon>
        <taxon>Bacillota</taxon>
        <taxon>Bacilli</taxon>
        <taxon>Bacillales</taxon>
        <taxon>Listeriaceae</taxon>
        <taxon>Listeria</taxon>
    </lineage>
</organism>
<dbReference type="AlphaFoldDB" id="A0A1S7FYP2"/>
<keyword evidence="2" id="KW-1185">Reference proteome</keyword>
<dbReference type="KEGG" id="lwi:UE46_10840"/>
<sequence length="139" mass="15777">MNLEEYEELPDLLSTDKLVALFQGAVDTFKAGAIDKELLLPVLIELTDRQVNTYELLENEVREQVDRILCSLWNTYCYNDVDRILSIVVNLGLKDCFRMAQKAAYQNENIDKKIMLEISEAVAEVGSNILNPYAGIEGM</sequence>